<evidence type="ECO:0000313" key="2">
    <source>
        <dbReference type="EMBL" id="TPH12250.1"/>
    </source>
</evidence>
<dbReference type="SUPFAM" id="SSF56112">
    <property type="entry name" value="Protein kinase-like (PK-like)"/>
    <property type="match status" value="1"/>
</dbReference>
<dbReference type="GO" id="GO:0016740">
    <property type="term" value="F:transferase activity"/>
    <property type="evidence" value="ECO:0007669"/>
    <property type="project" value="UniProtKB-KW"/>
</dbReference>
<dbReference type="InterPro" id="IPR002575">
    <property type="entry name" value="Aminoglycoside_PTrfase"/>
</dbReference>
<evidence type="ECO:0000313" key="3">
    <source>
        <dbReference type="Proteomes" id="UP000315303"/>
    </source>
</evidence>
<proteinExistence type="predicted"/>
<name>A0A502KKV9_9GAMM</name>
<sequence length="367" mass="41336">MDDKNIPYSRDIQLLLSHFEQDFTTASLAPLGNGHINDTFKLVTATNSYVIQRINHEVFPDPVALCNNAQLINQHLSKQKLNNAYPLFVPQHLLTITGDSAVKIGENYWRIMEFIENSYTLESVTTAKQAALVAQAFAQFSHTLSQFSAKNLTIIIKDFHDISSRMNQLRQAVANDLHGRLSGCKEVVDFCFSQQKFIEQVIEISNTLPVHVTHNDTKINNLLFSASSQKPCAVIDLDTCMPGLLMHDFGDMVRTCCSNLAEDDPCVDSMVLNLSIFKALIENYQDTFADSITQLEKQSLIVGARLLPFIIGTRFLTDHLNGDSYFHTSRVNHNLDRANNQLQLYKLITAAETNLQQFVKKALEPIN</sequence>
<dbReference type="OrthoDB" id="526037at2"/>
<comment type="caution">
    <text evidence="2">The sequence shown here is derived from an EMBL/GenBank/DDBJ whole genome shotgun (WGS) entry which is preliminary data.</text>
</comment>
<keyword evidence="2" id="KW-0808">Transferase</keyword>
<accession>A0A502KKV9</accession>
<dbReference type="InterPro" id="IPR050249">
    <property type="entry name" value="Pseudomonas-type_ThrB"/>
</dbReference>
<evidence type="ECO:0000259" key="1">
    <source>
        <dbReference type="Pfam" id="PF01636"/>
    </source>
</evidence>
<dbReference type="Proteomes" id="UP000315303">
    <property type="component" value="Unassembled WGS sequence"/>
</dbReference>
<feature type="domain" description="Aminoglycoside phosphotransferase" evidence="1">
    <location>
        <begin position="28"/>
        <end position="258"/>
    </location>
</feature>
<reference evidence="2 3" key="1">
    <citation type="submission" date="2019-01" db="EMBL/GenBank/DDBJ databases">
        <title>Litorilituus lipolytica sp. nov., isolated from intertidal sand of the Yellow Sea in China.</title>
        <authorList>
            <person name="Liu A."/>
        </authorList>
    </citation>
    <scope>NUCLEOTIDE SEQUENCE [LARGE SCALE GENOMIC DNA]</scope>
    <source>
        <strain evidence="2 3">RZ04</strain>
    </source>
</reference>
<protein>
    <submittedName>
        <fullName evidence="2">Aminoglycoside phosphotransferase family protein</fullName>
    </submittedName>
</protein>
<organism evidence="2 3">
    <name type="scientific">Litorilituus lipolyticus</name>
    <dbReference type="NCBI Taxonomy" id="2491017"/>
    <lineage>
        <taxon>Bacteria</taxon>
        <taxon>Pseudomonadati</taxon>
        <taxon>Pseudomonadota</taxon>
        <taxon>Gammaproteobacteria</taxon>
        <taxon>Alteromonadales</taxon>
        <taxon>Colwelliaceae</taxon>
        <taxon>Litorilituus</taxon>
    </lineage>
</organism>
<dbReference type="Pfam" id="PF01636">
    <property type="entry name" value="APH"/>
    <property type="match status" value="1"/>
</dbReference>
<dbReference type="Gene3D" id="3.90.1200.10">
    <property type="match status" value="1"/>
</dbReference>
<keyword evidence="3" id="KW-1185">Reference proteome</keyword>
<dbReference type="PANTHER" id="PTHR21064">
    <property type="entry name" value="AMINOGLYCOSIDE PHOSPHOTRANSFERASE DOMAIN-CONTAINING PROTEIN-RELATED"/>
    <property type="match status" value="1"/>
</dbReference>
<dbReference type="RefSeq" id="WP_140605780.1">
    <property type="nucleotide sequence ID" value="NZ_SAWY01000041.1"/>
</dbReference>
<gene>
    <name evidence="2" type="ORF">EPA86_18075</name>
</gene>
<dbReference type="EMBL" id="SAWY01000041">
    <property type="protein sequence ID" value="TPH12250.1"/>
    <property type="molecule type" value="Genomic_DNA"/>
</dbReference>
<dbReference type="InterPro" id="IPR011009">
    <property type="entry name" value="Kinase-like_dom_sf"/>
</dbReference>
<dbReference type="PANTHER" id="PTHR21064:SF5">
    <property type="entry name" value="SLR1880 PROTEIN"/>
    <property type="match status" value="1"/>
</dbReference>
<dbReference type="AlphaFoldDB" id="A0A502KKV9"/>